<dbReference type="RefSeq" id="WP_070715419.1">
    <property type="nucleotide sequence ID" value="NZ_JAYWIZ010000007.1"/>
</dbReference>
<proteinExistence type="predicted"/>
<reference evidence="1 2" key="1">
    <citation type="submission" date="2019-02" db="EMBL/GenBank/DDBJ databases">
        <title>Comparative genomic analysis of the Hafnia genus genomes.</title>
        <authorList>
            <person name="Zhiqiu Y."/>
            <person name="Chao Y."/>
            <person name="Yuhui D."/>
            <person name="Di H."/>
            <person name="Bin L."/>
        </authorList>
    </citation>
    <scope>NUCLEOTIDE SEQUENCE [LARGE SCALE GENOMIC DNA]</scope>
    <source>
        <strain evidence="1 2">PCM_1194</strain>
    </source>
</reference>
<accession>A0A4Q9ESH4</accession>
<sequence>MRLAPLGEVPLKDSNWFVDFLLPWKLYTHLRMGFFLHFSEQLNFWAAAEKFLLAKSQDFESMLKCIYLICTKTVQELVVWLTNP</sequence>
<evidence type="ECO:0000313" key="1">
    <source>
        <dbReference type="EMBL" id="TBM29009.1"/>
    </source>
</evidence>
<protein>
    <submittedName>
        <fullName evidence="1">Uncharacterized protein</fullName>
    </submittedName>
</protein>
<name>A0A4Q9ESH4_9GAMM</name>
<comment type="caution">
    <text evidence="1">The sequence shown here is derived from an EMBL/GenBank/DDBJ whole genome shotgun (WGS) entry which is preliminary data.</text>
</comment>
<dbReference type="Proteomes" id="UP000293380">
    <property type="component" value="Unassembled WGS sequence"/>
</dbReference>
<organism evidence="1 2">
    <name type="scientific">Hafnia paralvei</name>
    <dbReference type="NCBI Taxonomy" id="546367"/>
    <lineage>
        <taxon>Bacteria</taxon>
        <taxon>Pseudomonadati</taxon>
        <taxon>Pseudomonadota</taxon>
        <taxon>Gammaproteobacteria</taxon>
        <taxon>Enterobacterales</taxon>
        <taxon>Hafniaceae</taxon>
        <taxon>Hafnia</taxon>
    </lineage>
</organism>
<evidence type="ECO:0000313" key="2">
    <source>
        <dbReference type="Proteomes" id="UP000293380"/>
    </source>
</evidence>
<gene>
    <name evidence="1" type="ORF">EYY89_07390</name>
</gene>
<dbReference type="EMBL" id="SITD01000043">
    <property type="protein sequence ID" value="TBM29009.1"/>
    <property type="molecule type" value="Genomic_DNA"/>
</dbReference>
<dbReference type="AlphaFoldDB" id="A0A4Q9ESH4"/>